<protein>
    <submittedName>
        <fullName evidence="1">Uncharacterized protein</fullName>
    </submittedName>
</protein>
<dbReference type="AlphaFoldDB" id="A0A9P0K750"/>
<gene>
    <name evidence="1" type="ORF">ACAOBT_LOCUS8014</name>
</gene>
<organism evidence="1 2">
    <name type="scientific">Acanthoscelides obtectus</name>
    <name type="common">Bean weevil</name>
    <name type="synonym">Bruchus obtectus</name>
    <dbReference type="NCBI Taxonomy" id="200917"/>
    <lineage>
        <taxon>Eukaryota</taxon>
        <taxon>Metazoa</taxon>
        <taxon>Ecdysozoa</taxon>
        <taxon>Arthropoda</taxon>
        <taxon>Hexapoda</taxon>
        <taxon>Insecta</taxon>
        <taxon>Pterygota</taxon>
        <taxon>Neoptera</taxon>
        <taxon>Endopterygota</taxon>
        <taxon>Coleoptera</taxon>
        <taxon>Polyphaga</taxon>
        <taxon>Cucujiformia</taxon>
        <taxon>Chrysomeloidea</taxon>
        <taxon>Chrysomelidae</taxon>
        <taxon>Bruchinae</taxon>
        <taxon>Bruchini</taxon>
        <taxon>Acanthoscelides</taxon>
    </lineage>
</organism>
<reference evidence="1" key="1">
    <citation type="submission" date="2022-03" db="EMBL/GenBank/DDBJ databases">
        <authorList>
            <person name="Sayadi A."/>
        </authorList>
    </citation>
    <scope>NUCLEOTIDE SEQUENCE</scope>
</reference>
<accession>A0A9P0K750</accession>
<name>A0A9P0K750_ACAOB</name>
<dbReference type="Proteomes" id="UP001152888">
    <property type="component" value="Unassembled WGS sequence"/>
</dbReference>
<dbReference type="EMBL" id="CAKOFQ010006755">
    <property type="protein sequence ID" value="CAH1968709.1"/>
    <property type="molecule type" value="Genomic_DNA"/>
</dbReference>
<dbReference type="OrthoDB" id="1101576at2759"/>
<evidence type="ECO:0000313" key="2">
    <source>
        <dbReference type="Proteomes" id="UP001152888"/>
    </source>
</evidence>
<keyword evidence="2" id="KW-1185">Reference proteome</keyword>
<evidence type="ECO:0000313" key="1">
    <source>
        <dbReference type="EMBL" id="CAH1968709.1"/>
    </source>
</evidence>
<proteinExistence type="predicted"/>
<comment type="caution">
    <text evidence="1">The sequence shown here is derived from an EMBL/GenBank/DDBJ whole genome shotgun (WGS) entry which is preliminary data.</text>
</comment>
<sequence length="83" mass="9929">MNILFPLCTTYLCEKGFSTYTYLKDKFRNTSNTEPDLRLSFQTLNQILNFFVPTNRHQYPIEDFCKNRISCIHIILSLFLRLN</sequence>